<name>A0A4S2KZW7_9HYME</name>
<protein>
    <submittedName>
        <fullName evidence="2">Uncharacterized protein</fullName>
    </submittedName>
</protein>
<evidence type="ECO:0000256" key="1">
    <source>
        <dbReference type="SAM" id="MobiDB-lite"/>
    </source>
</evidence>
<dbReference type="Proteomes" id="UP000310200">
    <property type="component" value="Unassembled WGS sequence"/>
</dbReference>
<accession>A0A4S2KZW7</accession>
<feature type="non-terminal residue" evidence="2">
    <location>
        <position position="232"/>
    </location>
</feature>
<gene>
    <name evidence="2" type="ORF">DBV15_11219</name>
</gene>
<dbReference type="EMBL" id="QBLH01000413">
    <property type="protein sequence ID" value="TGZ55795.1"/>
    <property type="molecule type" value="Genomic_DNA"/>
</dbReference>
<comment type="caution">
    <text evidence="2">The sequence shown here is derived from an EMBL/GenBank/DDBJ whole genome shotgun (WGS) entry which is preliminary data.</text>
</comment>
<feature type="region of interest" description="Disordered" evidence="1">
    <location>
        <begin position="1"/>
        <end position="48"/>
    </location>
</feature>
<proteinExistence type="predicted"/>
<dbReference type="AlphaFoldDB" id="A0A4S2KZW7"/>
<dbReference type="STRING" id="300112.A0A4S2KZW7"/>
<evidence type="ECO:0000313" key="2">
    <source>
        <dbReference type="EMBL" id="TGZ55795.1"/>
    </source>
</evidence>
<feature type="compositionally biased region" description="Low complexity" evidence="1">
    <location>
        <begin position="28"/>
        <end position="48"/>
    </location>
</feature>
<organism evidence="2 3">
    <name type="scientific">Temnothorax longispinosus</name>
    <dbReference type="NCBI Taxonomy" id="300112"/>
    <lineage>
        <taxon>Eukaryota</taxon>
        <taxon>Metazoa</taxon>
        <taxon>Ecdysozoa</taxon>
        <taxon>Arthropoda</taxon>
        <taxon>Hexapoda</taxon>
        <taxon>Insecta</taxon>
        <taxon>Pterygota</taxon>
        <taxon>Neoptera</taxon>
        <taxon>Endopterygota</taxon>
        <taxon>Hymenoptera</taxon>
        <taxon>Apocrita</taxon>
        <taxon>Aculeata</taxon>
        <taxon>Formicoidea</taxon>
        <taxon>Formicidae</taxon>
        <taxon>Myrmicinae</taxon>
        <taxon>Temnothorax</taxon>
    </lineage>
</organism>
<feature type="compositionally biased region" description="Basic residues" evidence="1">
    <location>
        <begin position="1"/>
        <end position="25"/>
    </location>
</feature>
<evidence type="ECO:0000313" key="3">
    <source>
        <dbReference type="Proteomes" id="UP000310200"/>
    </source>
</evidence>
<feature type="region of interest" description="Disordered" evidence="1">
    <location>
        <begin position="112"/>
        <end position="132"/>
    </location>
</feature>
<reference evidence="2 3" key="1">
    <citation type="journal article" date="2019" name="Philos. Trans. R. Soc. Lond., B, Biol. Sci.">
        <title>Ant behaviour and brain gene expression of defending hosts depend on the ecological success of the intruding social parasite.</title>
        <authorList>
            <person name="Kaur R."/>
            <person name="Stoldt M."/>
            <person name="Jongepier E."/>
            <person name="Feldmeyer B."/>
            <person name="Menzel F."/>
            <person name="Bornberg-Bauer E."/>
            <person name="Foitzik S."/>
        </authorList>
    </citation>
    <scope>NUCLEOTIDE SEQUENCE [LARGE SCALE GENOMIC DNA]</scope>
    <source>
        <tissue evidence="2">Whole body</tissue>
    </source>
</reference>
<sequence length="232" mass="26879">MSDNKRKRKQELTRLRVKRHRKHKAYCSTSENGNKSDSSSASMASPAAASISNEQEFFMDIEQFDLYDENTAVNNNNENLNLTQDSMNNINDENILSDSIEDNDQADFEMDEHSNTDEMDEHSNTDEMDEHSNTDENIDLLEASIDNEDEFYEYNDEFDEITELRTWALSGNPTIPHTRLDELLRILRTRLLPNLPKCSKTFLKTASTNYDIQVNEDSSEWCAIIQIKFKTV</sequence>
<keyword evidence="3" id="KW-1185">Reference proteome</keyword>